<dbReference type="OMA" id="WQFLAET"/>
<dbReference type="OrthoDB" id="10249691at2759"/>
<feature type="compositionally biased region" description="Low complexity" evidence="1">
    <location>
        <begin position="284"/>
        <end position="300"/>
    </location>
</feature>
<evidence type="ECO:0000313" key="3">
    <source>
        <dbReference type="Proteomes" id="UP000085678"/>
    </source>
</evidence>
<feature type="region of interest" description="Disordered" evidence="1">
    <location>
        <begin position="256"/>
        <end position="313"/>
    </location>
</feature>
<evidence type="ECO:0000313" key="4">
    <source>
        <dbReference type="RefSeq" id="XP_013417427.1"/>
    </source>
</evidence>
<dbReference type="InParanoid" id="A0A1S3K4H7"/>
<reference evidence="4" key="1">
    <citation type="submission" date="2025-08" db="UniProtKB">
        <authorList>
            <consortium name="RefSeq"/>
        </authorList>
    </citation>
    <scope>IDENTIFICATION</scope>
    <source>
        <tissue evidence="4">Gonads</tissue>
    </source>
</reference>
<evidence type="ECO:0000256" key="1">
    <source>
        <dbReference type="SAM" id="MobiDB-lite"/>
    </source>
</evidence>
<dbReference type="AlphaFoldDB" id="A0A1S3K4H7"/>
<dbReference type="GeneID" id="106178684"/>
<feature type="compositionally biased region" description="Polar residues" evidence="1">
    <location>
        <begin position="301"/>
        <end position="313"/>
    </location>
</feature>
<gene>
    <name evidence="4" type="primary">LOC106178684</name>
</gene>
<accession>A0A1S3K4H7</accession>
<evidence type="ECO:0000259" key="2">
    <source>
        <dbReference type="SMART" id="SM00860"/>
    </source>
</evidence>
<feature type="domain" description="Knr4/Smi1-like" evidence="2">
    <location>
        <begin position="39"/>
        <end position="191"/>
    </location>
</feature>
<dbReference type="Proteomes" id="UP000085678">
    <property type="component" value="Unplaced"/>
</dbReference>
<dbReference type="SUPFAM" id="SSF160631">
    <property type="entry name" value="SMI1/KNR4-like"/>
    <property type="match status" value="1"/>
</dbReference>
<protein>
    <submittedName>
        <fullName evidence="4">Tubulin polyglutamylase complex subunit 2</fullName>
    </submittedName>
</protein>
<dbReference type="SMART" id="SM00860">
    <property type="entry name" value="SMI1_KNR4"/>
    <property type="match status" value="1"/>
</dbReference>
<sequence>MPEEDTRYKRLFEQLTLGVLKTLDKRPGITGVVFDQKPPAETTELIGWDQRCSCFLPDDLKCFYLTNNGMKLTWKTKVGDTLIPLGKMEINPISSLNRFGGIVGNSSPAMPSLADLEAESEEEDDPIHPKPHFDQRARIFELDSCDGHGKVCLVYKCAKPGVPTHNPEVWFMDRSLQWHFLAESFTSYYRLMLTHLGLPQWQYAFTDMGLPPQAKQWFNVFAPERLQLDSNFVTQPAPSDSQESQVIQLDVGKVFRGKSDKKKPAPTASQAGAAKQGAPQRKGAVSSAKSQPSSSSRGASLISQALSKSASQR</sequence>
<dbReference type="Pfam" id="PF09346">
    <property type="entry name" value="SMI1_KNR4"/>
    <property type="match status" value="1"/>
</dbReference>
<proteinExistence type="predicted"/>
<dbReference type="PANTHER" id="PTHR31854:SF2">
    <property type="entry name" value="TUBULIN POLYGLUTAMYLASE COMPLEX SUBUNIT 2"/>
    <property type="match status" value="1"/>
</dbReference>
<dbReference type="PANTHER" id="PTHR31854">
    <property type="entry name" value="TUBULIN POLYGLUTAMYLASE COMPLEX SUBUNIT 2"/>
    <property type="match status" value="1"/>
</dbReference>
<dbReference type="FunCoup" id="A0A1S3K4H7">
    <property type="interactions" value="212"/>
</dbReference>
<dbReference type="InterPro" id="IPR039231">
    <property type="entry name" value="TPGS2"/>
</dbReference>
<keyword evidence="3" id="KW-1185">Reference proteome</keyword>
<dbReference type="InterPro" id="IPR037883">
    <property type="entry name" value="Knr4/Smi1-like_sf"/>
</dbReference>
<dbReference type="InterPro" id="IPR018958">
    <property type="entry name" value="Knr4/Smi1-like_dom"/>
</dbReference>
<dbReference type="STRING" id="7574.A0A1S3K4H7"/>
<organism evidence="3 4">
    <name type="scientific">Lingula anatina</name>
    <name type="common">Brachiopod</name>
    <name type="synonym">Lingula unguis</name>
    <dbReference type="NCBI Taxonomy" id="7574"/>
    <lineage>
        <taxon>Eukaryota</taxon>
        <taxon>Metazoa</taxon>
        <taxon>Spiralia</taxon>
        <taxon>Lophotrochozoa</taxon>
        <taxon>Brachiopoda</taxon>
        <taxon>Linguliformea</taxon>
        <taxon>Lingulata</taxon>
        <taxon>Lingulida</taxon>
        <taxon>Linguloidea</taxon>
        <taxon>Lingulidae</taxon>
        <taxon>Lingula</taxon>
    </lineage>
</organism>
<name>A0A1S3K4H7_LINAN</name>
<dbReference type="RefSeq" id="XP_013417427.1">
    <property type="nucleotide sequence ID" value="XM_013561973.1"/>
</dbReference>
<dbReference type="KEGG" id="lak:106178684"/>